<reference evidence="5 6" key="1">
    <citation type="submission" date="2023-03" db="EMBL/GenBank/DDBJ databases">
        <title>High-quality genome of Scylla paramamosain provides insights in environmental adaptation.</title>
        <authorList>
            <person name="Zhang L."/>
        </authorList>
    </citation>
    <scope>NUCLEOTIDE SEQUENCE [LARGE SCALE GENOMIC DNA]</scope>
    <source>
        <strain evidence="5">LZ_2023a</strain>
        <tissue evidence="5">Muscle</tissue>
    </source>
</reference>
<dbReference type="PANTHER" id="PTHR12236">
    <property type="entry name" value="STRUCTURAL CONTITUENT OF CUTICLE"/>
    <property type="match status" value="1"/>
</dbReference>
<name>A0AAW0TYG6_SCYPA</name>
<dbReference type="GO" id="GO:0005615">
    <property type="term" value="C:extracellular space"/>
    <property type="evidence" value="ECO:0007669"/>
    <property type="project" value="TreeGrafter"/>
</dbReference>
<accession>A0AAW0TYG6</accession>
<feature type="signal peptide" evidence="4">
    <location>
        <begin position="1"/>
        <end position="17"/>
    </location>
</feature>
<dbReference type="Pfam" id="PF00379">
    <property type="entry name" value="Chitin_bind_4"/>
    <property type="match status" value="2"/>
</dbReference>
<feature type="region of interest" description="Disordered" evidence="3">
    <location>
        <begin position="503"/>
        <end position="530"/>
    </location>
</feature>
<evidence type="ECO:0000256" key="3">
    <source>
        <dbReference type="SAM" id="MobiDB-lite"/>
    </source>
</evidence>
<evidence type="ECO:0000256" key="4">
    <source>
        <dbReference type="SAM" id="SignalP"/>
    </source>
</evidence>
<evidence type="ECO:0000313" key="5">
    <source>
        <dbReference type="EMBL" id="KAK8392802.1"/>
    </source>
</evidence>
<feature type="chain" id="PRO_5043340105" description="Pro-resilin" evidence="4">
    <location>
        <begin position="18"/>
        <end position="530"/>
    </location>
</feature>
<dbReference type="AlphaFoldDB" id="A0AAW0TYG6"/>
<dbReference type="EMBL" id="JARAKH010000022">
    <property type="protein sequence ID" value="KAK8392802.1"/>
    <property type="molecule type" value="Genomic_DNA"/>
</dbReference>
<dbReference type="GO" id="GO:0031012">
    <property type="term" value="C:extracellular matrix"/>
    <property type="evidence" value="ECO:0007669"/>
    <property type="project" value="TreeGrafter"/>
</dbReference>
<evidence type="ECO:0000256" key="2">
    <source>
        <dbReference type="PROSITE-ProRule" id="PRU00497"/>
    </source>
</evidence>
<sequence>MALKVVLLSALAAVTLARPDIPPPSYGAPAPSYHAPAPSYHAPAPEAPPKYDYNYAVKDEYSGNDFGAQEARDGYDTQGSYYVQLPDSRLQKVTYTVNGDSGFVAEDVNGLAESSHILERVTVEGSTDEKEILSIWQVGAMYLTGGRQVFDRWAPSIRKVDAKYSTGKRHIFDRWVPSIRQVGAKYSTRGRQVFDRRAQSIRQVGVKYSTGGCLVFNRWTPCIRQVGVKYSTGGRQVFDRWAPSIRQVGAKYSTGGRQVFDRWTPSIRQVGVKYPRGGLQVFDSERLVFEQAGAKYSNRRAPSIRQEGAKYSTGGRQVFDRWVLSIRQVGAKYSTGRGQVFDRWVPSIRQGRRTLGRRWEIADLLRRVAASGMLTALFSFRQVVALIALVAAASAHPDSGGHGGHAAPVHAHEAPAQAPPAGGYGYTPPPPPPAKPEYSFDWAVKDDYAALDFGQHETRDGYNTDGSYYVLLPDGRVQKVTYTVHGDGGYVATVEYEGEAKHDAYGKPPAPVYTHPPAYEPPPTPVYGRT</sequence>
<dbReference type="PANTHER" id="PTHR12236:SF79">
    <property type="entry name" value="CUTICULAR PROTEIN 50CB-RELATED"/>
    <property type="match status" value="1"/>
</dbReference>
<organism evidence="5 6">
    <name type="scientific">Scylla paramamosain</name>
    <name type="common">Mud crab</name>
    <dbReference type="NCBI Taxonomy" id="85552"/>
    <lineage>
        <taxon>Eukaryota</taxon>
        <taxon>Metazoa</taxon>
        <taxon>Ecdysozoa</taxon>
        <taxon>Arthropoda</taxon>
        <taxon>Crustacea</taxon>
        <taxon>Multicrustacea</taxon>
        <taxon>Malacostraca</taxon>
        <taxon>Eumalacostraca</taxon>
        <taxon>Eucarida</taxon>
        <taxon>Decapoda</taxon>
        <taxon>Pleocyemata</taxon>
        <taxon>Brachyura</taxon>
        <taxon>Eubrachyura</taxon>
        <taxon>Portunoidea</taxon>
        <taxon>Portunidae</taxon>
        <taxon>Portuninae</taxon>
        <taxon>Scylla</taxon>
    </lineage>
</organism>
<feature type="compositionally biased region" description="Pro residues" evidence="3">
    <location>
        <begin position="518"/>
        <end position="530"/>
    </location>
</feature>
<proteinExistence type="predicted"/>
<keyword evidence="1 2" id="KW-0193">Cuticle</keyword>
<comment type="caution">
    <text evidence="5">The sequence shown here is derived from an EMBL/GenBank/DDBJ whole genome shotgun (WGS) entry which is preliminary data.</text>
</comment>
<keyword evidence="4" id="KW-0732">Signal</keyword>
<dbReference type="InterPro" id="IPR051217">
    <property type="entry name" value="Insect_Cuticle_Struc_Prot"/>
</dbReference>
<dbReference type="GO" id="GO:0042302">
    <property type="term" value="F:structural constituent of cuticle"/>
    <property type="evidence" value="ECO:0007669"/>
    <property type="project" value="UniProtKB-UniRule"/>
</dbReference>
<keyword evidence="6" id="KW-1185">Reference proteome</keyword>
<feature type="region of interest" description="Disordered" evidence="3">
    <location>
        <begin position="414"/>
        <end position="436"/>
    </location>
</feature>
<dbReference type="InterPro" id="IPR000618">
    <property type="entry name" value="Insect_cuticle"/>
</dbReference>
<dbReference type="PROSITE" id="PS51155">
    <property type="entry name" value="CHIT_BIND_RR_2"/>
    <property type="match status" value="2"/>
</dbReference>
<gene>
    <name evidence="5" type="ORF">O3P69_014915</name>
</gene>
<dbReference type="Proteomes" id="UP001487740">
    <property type="component" value="Unassembled WGS sequence"/>
</dbReference>
<evidence type="ECO:0008006" key="7">
    <source>
        <dbReference type="Google" id="ProtNLM"/>
    </source>
</evidence>
<evidence type="ECO:0000313" key="6">
    <source>
        <dbReference type="Proteomes" id="UP001487740"/>
    </source>
</evidence>
<protein>
    <recommendedName>
        <fullName evidence="7">Pro-resilin</fullName>
    </recommendedName>
</protein>
<evidence type="ECO:0000256" key="1">
    <source>
        <dbReference type="ARBA" id="ARBA00022460"/>
    </source>
</evidence>